<comment type="similarity">
    <text evidence="2">Belongs to the monovalent cation:proton antiporter 1 (CPA1) transporter (TC 2.A.36) family.</text>
</comment>
<dbReference type="InterPro" id="IPR051843">
    <property type="entry name" value="CPA1_transporter"/>
</dbReference>
<reference evidence="9 10" key="1">
    <citation type="submission" date="2018-05" db="EMBL/GenBank/DDBJ databases">
        <authorList>
            <person name="Datahose"/>
        </authorList>
    </citation>
    <scope>NUCLEOTIDE SEQUENCE</scope>
</reference>
<feature type="compositionally biased region" description="Basic and acidic residues" evidence="6">
    <location>
        <begin position="54"/>
        <end position="66"/>
    </location>
</feature>
<gene>
    <name evidence="9" type="primary">SLC9B1</name>
</gene>
<feature type="transmembrane region" description="Helical" evidence="7">
    <location>
        <begin position="165"/>
        <end position="186"/>
    </location>
</feature>
<accession>A0A3P8P1W9</accession>
<feature type="transmembrane region" description="Helical" evidence="7">
    <location>
        <begin position="366"/>
        <end position="393"/>
    </location>
</feature>
<evidence type="ECO:0000256" key="1">
    <source>
        <dbReference type="ARBA" id="ARBA00004141"/>
    </source>
</evidence>
<proteinExistence type="inferred from homology"/>
<feature type="transmembrane region" description="Helical" evidence="7">
    <location>
        <begin position="438"/>
        <end position="460"/>
    </location>
</feature>
<evidence type="ECO:0000259" key="8">
    <source>
        <dbReference type="Pfam" id="PF00999"/>
    </source>
</evidence>
<keyword evidence="5 7" id="KW-0472">Membrane</keyword>
<dbReference type="PANTHER" id="PTHR31102:SF22">
    <property type="entry name" value="SODIUM_HYDROGEN EXCHANGER 9B2-LIKE"/>
    <property type="match status" value="1"/>
</dbReference>
<evidence type="ECO:0000256" key="6">
    <source>
        <dbReference type="SAM" id="MobiDB-lite"/>
    </source>
</evidence>
<feature type="transmembrane region" description="Helical" evidence="7">
    <location>
        <begin position="324"/>
        <end position="345"/>
    </location>
</feature>
<dbReference type="OMA" id="VISHYLM"/>
<feature type="transmembrane region" description="Helical" evidence="7">
    <location>
        <begin position="134"/>
        <end position="153"/>
    </location>
</feature>
<feature type="transmembrane region" description="Helical" evidence="7">
    <location>
        <begin position="286"/>
        <end position="312"/>
    </location>
</feature>
<organism evidence="9 10">
    <name type="scientific">Astatotilapia calliptera</name>
    <name type="common">Eastern happy</name>
    <name type="synonym">Chromis callipterus</name>
    <dbReference type="NCBI Taxonomy" id="8154"/>
    <lineage>
        <taxon>Eukaryota</taxon>
        <taxon>Metazoa</taxon>
        <taxon>Chordata</taxon>
        <taxon>Craniata</taxon>
        <taxon>Vertebrata</taxon>
        <taxon>Euteleostomi</taxon>
        <taxon>Actinopterygii</taxon>
        <taxon>Neopterygii</taxon>
        <taxon>Teleostei</taxon>
        <taxon>Neoteleostei</taxon>
        <taxon>Acanthomorphata</taxon>
        <taxon>Ovalentaria</taxon>
        <taxon>Cichlomorphae</taxon>
        <taxon>Cichliformes</taxon>
        <taxon>Cichlidae</taxon>
        <taxon>African cichlids</taxon>
        <taxon>Pseudocrenilabrinae</taxon>
        <taxon>Haplochromini</taxon>
        <taxon>Astatotilapia</taxon>
    </lineage>
</organism>
<dbReference type="Pfam" id="PF00999">
    <property type="entry name" value="Na_H_Exchanger"/>
    <property type="match status" value="1"/>
</dbReference>
<dbReference type="GO" id="GO:0016020">
    <property type="term" value="C:membrane"/>
    <property type="evidence" value="ECO:0007669"/>
    <property type="project" value="UniProtKB-SubCell"/>
</dbReference>
<keyword evidence="4 7" id="KW-1133">Transmembrane helix</keyword>
<dbReference type="GO" id="GO:1902600">
    <property type="term" value="P:proton transmembrane transport"/>
    <property type="evidence" value="ECO:0007669"/>
    <property type="project" value="InterPro"/>
</dbReference>
<evidence type="ECO:0000256" key="4">
    <source>
        <dbReference type="ARBA" id="ARBA00022989"/>
    </source>
</evidence>
<keyword evidence="10" id="KW-1185">Reference proteome</keyword>
<keyword evidence="3 7" id="KW-0812">Transmembrane</keyword>
<dbReference type="STRING" id="8154.ENSACLP00000011010"/>
<feature type="domain" description="Cation/H+ exchanger transmembrane" evidence="8">
    <location>
        <begin position="153"/>
        <end position="525"/>
    </location>
</feature>
<dbReference type="Bgee" id="ENSACLG00000007554">
    <property type="expression patterns" value="Expressed in muscle tissue"/>
</dbReference>
<comment type="subcellular location">
    <subcellularLocation>
        <location evidence="1">Membrane</location>
        <topology evidence="1">Multi-pass membrane protein</topology>
    </subcellularLocation>
</comment>
<evidence type="ECO:0000256" key="7">
    <source>
        <dbReference type="SAM" id="Phobius"/>
    </source>
</evidence>
<feature type="transmembrane region" description="Helical" evidence="7">
    <location>
        <begin position="250"/>
        <end position="274"/>
    </location>
</feature>
<dbReference type="GeneTree" id="ENSGT00390000013285"/>
<dbReference type="GO" id="GO:0015297">
    <property type="term" value="F:antiporter activity"/>
    <property type="evidence" value="ECO:0007669"/>
    <property type="project" value="InterPro"/>
</dbReference>
<evidence type="ECO:0000256" key="3">
    <source>
        <dbReference type="ARBA" id="ARBA00022692"/>
    </source>
</evidence>
<evidence type="ECO:0000313" key="9">
    <source>
        <dbReference type="Ensembl" id="ENSACLP00000011010.2"/>
    </source>
</evidence>
<reference evidence="10" key="2">
    <citation type="submission" date="2023-03" db="EMBL/GenBank/DDBJ databases">
        <authorList>
            <consortium name="Wellcome Sanger Institute Data Sharing"/>
        </authorList>
    </citation>
    <scope>NUCLEOTIDE SEQUENCE [LARGE SCALE GENOMIC DNA]</scope>
</reference>
<evidence type="ECO:0000256" key="2">
    <source>
        <dbReference type="ARBA" id="ARBA00007367"/>
    </source>
</evidence>
<dbReference type="AlphaFoldDB" id="A0A3P8P1W9"/>
<dbReference type="Proteomes" id="UP000265100">
    <property type="component" value="Chromosome 3"/>
</dbReference>
<dbReference type="Ensembl" id="ENSACLT00000011285.2">
    <property type="protein sequence ID" value="ENSACLP00000011010.2"/>
    <property type="gene ID" value="ENSACLG00000032229.1"/>
</dbReference>
<dbReference type="InterPro" id="IPR006153">
    <property type="entry name" value="Cation/H_exchanger_TM"/>
</dbReference>
<dbReference type="PANTHER" id="PTHR31102">
    <property type="match status" value="1"/>
</dbReference>
<protein>
    <recommendedName>
        <fullName evidence="8">Cation/H+ exchanger transmembrane domain-containing protein</fullName>
    </recommendedName>
</protein>
<evidence type="ECO:0000313" key="10">
    <source>
        <dbReference type="Proteomes" id="UP000265100"/>
    </source>
</evidence>
<feature type="transmembrane region" description="Helical" evidence="7">
    <location>
        <begin position="101"/>
        <end position="122"/>
    </location>
</feature>
<reference evidence="9" key="3">
    <citation type="submission" date="2025-08" db="UniProtKB">
        <authorList>
            <consortium name="Ensembl"/>
        </authorList>
    </citation>
    <scope>IDENTIFICATION</scope>
</reference>
<feature type="transmembrane region" description="Helical" evidence="7">
    <location>
        <begin position="508"/>
        <end position="530"/>
    </location>
</feature>
<reference evidence="9" key="4">
    <citation type="submission" date="2025-09" db="UniProtKB">
        <authorList>
            <consortium name="Ensembl"/>
        </authorList>
    </citation>
    <scope>IDENTIFICATION</scope>
</reference>
<evidence type="ECO:0000256" key="5">
    <source>
        <dbReference type="ARBA" id="ARBA00023136"/>
    </source>
</evidence>
<feature type="region of interest" description="Disordered" evidence="6">
    <location>
        <begin position="53"/>
        <end position="78"/>
    </location>
</feature>
<sequence length="552" mass="58902">MKCTHFKRFGKKRIKTPPYSQSMSLTQLALSLAHARACMHLFLVKVGSKVQAGQEDREMPRRKTEELDGTTTMTMPSSESPSSCCAPCISLKDRCPRPQGLVNLLITKVCLFALLFGVVWSITGKECLPGGNLFGIIILFICSVLGGKLVGMIQLPTLPPFPPLLGMLLAGLLLRNVPYITDAIFIDTHWSAALRNIALSIILTRAGLGLNPEALSRLKAVCVRVAVGPCMVEACIGAVVSHFLLGLPWVWGFILGFVLAAVSPAVVFPSMLLLQREGYGVEKGIPTLLIAAGSFDVILAITGFSTCLGIAFSTGSTWMNILKGLLEVVGGIVAGMILGMFLYCFPSNDQEDLVLRRTLMLLGLSIFSVFTCNVIGFAGAGSLCTLVLAFLAALGWKTEKAPVAEIVGRSWDVFQPLLFGLIGAEITIKALSPSTVGLGMACILIGLVIRLLVTFLLVHYGGFNLKEKLFISVAWLPKATVQAAIGSKALDMAREEGDEALIKFGLDVLTLAVLAILITAPVGALGIGLAGPRLLARQVKEETEGEATPSYL</sequence>
<name>A0A3P8P1W9_ASTCA</name>